<dbReference type="Proteomes" id="UP000265742">
    <property type="component" value="Unassembled WGS sequence"/>
</dbReference>
<comment type="caution">
    <text evidence="7">The sequence shown here is derived from an EMBL/GenBank/DDBJ whole genome shotgun (WGS) entry which is preliminary data.</text>
</comment>
<protein>
    <submittedName>
        <fullName evidence="7">MFS transporter</fullName>
    </submittedName>
</protein>
<evidence type="ECO:0000256" key="3">
    <source>
        <dbReference type="ARBA" id="ARBA00022989"/>
    </source>
</evidence>
<feature type="transmembrane region" description="Helical" evidence="5">
    <location>
        <begin position="167"/>
        <end position="185"/>
    </location>
</feature>
<dbReference type="AlphaFoldDB" id="A0A3A1TWI9"/>
<dbReference type="InterPro" id="IPR036259">
    <property type="entry name" value="MFS_trans_sf"/>
</dbReference>
<keyword evidence="2 5" id="KW-0812">Transmembrane</keyword>
<feature type="transmembrane region" description="Helical" evidence="5">
    <location>
        <begin position="140"/>
        <end position="161"/>
    </location>
</feature>
<feature type="transmembrane region" description="Helical" evidence="5">
    <location>
        <begin position="279"/>
        <end position="298"/>
    </location>
</feature>
<evidence type="ECO:0000256" key="1">
    <source>
        <dbReference type="ARBA" id="ARBA00004651"/>
    </source>
</evidence>
<evidence type="ECO:0000256" key="4">
    <source>
        <dbReference type="ARBA" id="ARBA00023136"/>
    </source>
</evidence>
<keyword evidence="4 5" id="KW-0472">Membrane</keyword>
<evidence type="ECO:0000259" key="6">
    <source>
        <dbReference type="PROSITE" id="PS50850"/>
    </source>
</evidence>
<dbReference type="GO" id="GO:0005886">
    <property type="term" value="C:plasma membrane"/>
    <property type="evidence" value="ECO:0007669"/>
    <property type="project" value="UniProtKB-SubCell"/>
</dbReference>
<evidence type="ECO:0000313" key="7">
    <source>
        <dbReference type="EMBL" id="RIX28572.1"/>
    </source>
</evidence>
<name>A0A3A1TWI9_9MICO</name>
<dbReference type="PANTHER" id="PTHR42910:SF1">
    <property type="entry name" value="MAJOR FACILITATOR SUPERFAMILY (MFS) PROFILE DOMAIN-CONTAINING PROTEIN"/>
    <property type="match status" value="1"/>
</dbReference>
<evidence type="ECO:0000256" key="2">
    <source>
        <dbReference type="ARBA" id="ARBA00022692"/>
    </source>
</evidence>
<dbReference type="PANTHER" id="PTHR42910">
    <property type="entry name" value="TRANSPORTER SCO4007-RELATED"/>
    <property type="match status" value="1"/>
</dbReference>
<sequence length="410" mass="41829">MVVLVTSTSTRPWGPSLAVLSVVTAIAVSTIYLPQPLLTEFIGQLGTTTAAASGIATAVQLGYALGIFLLVPLADHVQPRAQISLQMLLLAAGLVVTAALPGAGSVAAGFFAVGFVANIAQLIIPTASRIAPAEAKQATTSALVGSLLIGIFGGRIVAGLLGGVVGWRGVLIVFAVLVLLCVPLVRRAVPKDLTTAERVGYHRILLRTVRRVGTSRVLRESAVIQLFGFAAFNAVWTVMVLHLTRTLGWGVAAAGLFGLVGLAAGVVVLLGAPAVQRLGSTRTVTASIVVLLLALVAVSADADAIWLFAPTVFVLTWANQLLQSANQGRVLQANADGGAQANTVFMTAVFLGGSLGAALGPIAFERGGMPAVALLGTGLVAVAGVVWAVSSIASRRREARPSATSFGEAV</sequence>
<dbReference type="EMBL" id="QXTG01000002">
    <property type="protein sequence ID" value="RIX28572.1"/>
    <property type="molecule type" value="Genomic_DNA"/>
</dbReference>
<feature type="transmembrane region" description="Helical" evidence="5">
    <location>
        <begin position="343"/>
        <end position="364"/>
    </location>
</feature>
<feature type="transmembrane region" description="Helical" evidence="5">
    <location>
        <begin position="83"/>
        <end position="100"/>
    </location>
</feature>
<evidence type="ECO:0000256" key="5">
    <source>
        <dbReference type="SAM" id="Phobius"/>
    </source>
</evidence>
<proteinExistence type="predicted"/>
<dbReference type="InterPro" id="IPR011701">
    <property type="entry name" value="MFS"/>
</dbReference>
<feature type="transmembrane region" description="Helical" evidence="5">
    <location>
        <begin position="249"/>
        <end position="272"/>
    </location>
</feature>
<feature type="transmembrane region" description="Helical" evidence="5">
    <location>
        <begin position="45"/>
        <end position="71"/>
    </location>
</feature>
<feature type="transmembrane region" description="Helical" evidence="5">
    <location>
        <begin position="12"/>
        <end position="33"/>
    </location>
</feature>
<organism evidence="7 8">
    <name type="scientific">Amnibacterium setariae</name>
    <dbReference type="NCBI Taxonomy" id="2306585"/>
    <lineage>
        <taxon>Bacteria</taxon>
        <taxon>Bacillati</taxon>
        <taxon>Actinomycetota</taxon>
        <taxon>Actinomycetes</taxon>
        <taxon>Micrococcales</taxon>
        <taxon>Microbacteriaceae</taxon>
        <taxon>Amnibacterium</taxon>
    </lineage>
</organism>
<dbReference type="GO" id="GO:0022857">
    <property type="term" value="F:transmembrane transporter activity"/>
    <property type="evidence" value="ECO:0007669"/>
    <property type="project" value="InterPro"/>
</dbReference>
<dbReference type="Pfam" id="PF07690">
    <property type="entry name" value="MFS_1"/>
    <property type="match status" value="1"/>
</dbReference>
<accession>A0A3A1TWI9</accession>
<feature type="transmembrane region" description="Helical" evidence="5">
    <location>
        <begin position="106"/>
        <end position="128"/>
    </location>
</feature>
<reference evidence="8" key="1">
    <citation type="submission" date="2018-09" db="EMBL/GenBank/DDBJ databases">
        <authorList>
            <person name="Kim I."/>
        </authorList>
    </citation>
    <scope>NUCLEOTIDE SEQUENCE [LARGE SCALE GENOMIC DNA]</scope>
    <source>
        <strain evidence="8">DD4a</strain>
    </source>
</reference>
<feature type="domain" description="Major facilitator superfamily (MFS) profile" evidence="6">
    <location>
        <begin position="16"/>
        <end position="396"/>
    </location>
</feature>
<comment type="subcellular location">
    <subcellularLocation>
        <location evidence="1">Cell membrane</location>
        <topology evidence="1">Multi-pass membrane protein</topology>
    </subcellularLocation>
</comment>
<feature type="transmembrane region" description="Helical" evidence="5">
    <location>
        <begin position="223"/>
        <end position="243"/>
    </location>
</feature>
<keyword evidence="3 5" id="KW-1133">Transmembrane helix</keyword>
<evidence type="ECO:0000313" key="8">
    <source>
        <dbReference type="Proteomes" id="UP000265742"/>
    </source>
</evidence>
<feature type="transmembrane region" description="Helical" evidence="5">
    <location>
        <begin position="370"/>
        <end position="390"/>
    </location>
</feature>
<keyword evidence="8" id="KW-1185">Reference proteome</keyword>
<feature type="transmembrane region" description="Helical" evidence="5">
    <location>
        <begin position="304"/>
        <end position="322"/>
    </location>
</feature>
<dbReference type="InterPro" id="IPR020846">
    <property type="entry name" value="MFS_dom"/>
</dbReference>
<gene>
    <name evidence="7" type="ORF">D1781_14265</name>
</gene>
<dbReference type="SUPFAM" id="SSF103473">
    <property type="entry name" value="MFS general substrate transporter"/>
    <property type="match status" value="1"/>
</dbReference>
<dbReference type="PROSITE" id="PS50850">
    <property type="entry name" value="MFS"/>
    <property type="match status" value="1"/>
</dbReference>
<dbReference type="Gene3D" id="1.20.1250.20">
    <property type="entry name" value="MFS general substrate transporter like domains"/>
    <property type="match status" value="1"/>
</dbReference>